<keyword evidence="4" id="KW-0456">Lyase</keyword>
<dbReference type="Pfam" id="PF04073">
    <property type="entry name" value="tRNA_edit"/>
    <property type="match status" value="1"/>
</dbReference>
<keyword evidence="3" id="KW-0560">Oxidoreductase</keyword>
<evidence type="ECO:0000256" key="2">
    <source>
        <dbReference type="ARBA" id="ARBA00009798"/>
    </source>
</evidence>
<comment type="similarity">
    <text evidence="1 5">Belongs to the ArsC family.</text>
</comment>
<dbReference type="Pfam" id="PF03960">
    <property type="entry name" value="ArsC"/>
    <property type="match status" value="1"/>
</dbReference>
<dbReference type="EMBL" id="BMMN01000004">
    <property type="protein sequence ID" value="GGO12288.1"/>
    <property type="molecule type" value="Genomic_DNA"/>
</dbReference>
<dbReference type="SUPFAM" id="SSF55826">
    <property type="entry name" value="YbaK/ProRS associated domain"/>
    <property type="match status" value="1"/>
</dbReference>
<dbReference type="InterPro" id="IPR006660">
    <property type="entry name" value="Arsenate_reductase-like"/>
</dbReference>
<evidence type="ECO:0000256" key="1">
    <source>
        <dbReference type="ARBA" id="ARBA00007198"/>
    </source>
</evidence>
<dbReference type="CDD" id="cd00002">
    <property type="entry name" value="YbaK_deacylase"/>
    <property type="match status" value="1"/>
</dbReference>
<reference evidence="7" key="1">
    <citation type="journal article" date="2014" name="Int. J. Syst. Evol. Microbiol.">
        <title>Complete genome sequence of Corynebacterium casei LMG S-19264T (=DSM 44701T), isolated from a smear-ripened cheese.</title>
        <authorList>
            <consortium name="US DOE Joint Genome Institute (JGI-PGF)"/>
            <person name="Walter F."/>
            <person name="Albersmeier A."/>
            <person name="Kalinowski J."/>
            <person name="Ruckert C."/>
        </authorList>
    </citation>
    <scope>NUCLEOTIDE SEQUENCE</scope>
    <source>
        <strain evidence="7">CGMCC 4.7138</strain>
    </source>
</reference>
<dbReference type="GO" id="GO:0008794">
    <property type="term" value="F:arsenate reductase (glutaredoxin) activity"/>
    <property type="evidence" value="ECO:0007669"/>
    <property type="project" value="InterPro"/>
</dbReference>
<gene>
    <name evidence="7" type="ORF">GCM10011574_30640</name>
</gene>
<dbReference type="InterPro" id="IPR036249">
    <property type="entry name" value="Thioredoxin-like_sf"/>
</dbReference>
<dbReference type="Gene3D" id="3.40.30.10">
    <property type="entry name" value="Glutaredoxin"/>
    <property type="match status" value="1"/>
</dbReference>
<dbReference type="PANTHER" id="PTHR30041:SF4">
    <property type="entry name" value="ARSENATE REDUCTASE"/>
    <property type="match status" value="1"/>
</dbReference>
<dbReference type="SUPFAM" id="SSF52833">
    <property type="entry name" value="Thioredoxin-like"/>
    <property type="match status" value="1"/>
</dbReference>
<dbReference type="PANTHER" id="PTHR30041">
    <property type="entry name" value="ARSENATE REDUCTASE"/>
    <property type="match status" value="1"/>
</dbReference>
<protein>
    <recommendedName>
        <fullName evidence="6">YbaK/aminoacyl-tRNA synthetase-associated domain-containing protein</fullName>
    </recommendedName>
</protein>
<keyword evidence="8" id="KW-1185">Reference proteome</keyword>
<dbReference type="InterPro" id="IPR004369">
    <property type="entry name" value="Prolyl-tRNA_editing_YbaK/EbsC"/>
</dbReference>
<evidence type="ECO:0000256" key="3">
    <source>
        <dbReference type="ARBA" id="ARBA00023002"/>
    </source>
</evidence>
<dbReference type="AlphaFoldDB" id="A0A8H9H120"/>
<feature type="domain" description="YbaK/aminoacyl-tRNA synthetase-associated" evidence="6">
    <location>
        <begin position="168"/>
        <end position="286"/>
    </location>
</feature>
<dbReference type="GO" id="GO:0016829">
    <property type="term" value="F:lyase activity"/>
    <property type="evidence" value="ECO:0007669"/>
    <property type="project" value="UniProtKB-KW"/>
</dbReference>
<reference evidence="7" key="2">
    <citation type="submission" date="2020-09" db="EMBL/GenBank/DDBJ databases">
        <authorList>
            <person name="Sun Q."/>
            <person name="Zhou Y."/>
        </authorList>
    </citation>
    <scope>NUCLEOTIDE SEQUENCE</scope>
    <source>
        <strain evidence="7">CGMCC 4.7138</strain>
    </source>
</reference>
<evidence type="ECO:0000259" key="6">
    <source>
        <dbReference type="Pfam" id="PF04073"/>
    </source>
</evidence>
<dbReference type="InterPro" id="IPR007214">
    <property type="entry name" value="YbaK/aa-tRNA-synth-assoc-dom"/>
</dbReference>
<comment type="caution">
    <text evidence="7">The sequence shown here is derived from an EMBL/GenBank/DDBJ whole genome shotgun (WGS) entry which is preliminary data.</text>
</comment>
<accession>A0A8H9H120</accession>
<evidence type="ECO:0000313" key="7">
    <source>
        <dbReference type="EMBL" id="GGO12288.1"/>
    </source>
</evidence>
<dbReference type="InterPro" id="IPR006659">
    <property type="entry name" value="Arsenate_reductase"/>
</dbReference>
<dbReference type="NCBIfam" id="TIGR00011">
    <property type="entry name" value="YbaK_EbsC"/>
    <property type="match status" value="1"/>
</dbReference>
<proteinExistence type="inferred from homology"/>
<dbReference type="InterPro" id="IPR036754">
    <property type="entry name" value="YbaK/aa-tRNA-synt-asso_dom_sf"/>
</dbReference>
<evidence type="ECO:0000313" key="8">
    <source>
        <dbReference type="Proteomes" id="UP000653480"/>
    </source>
</evidence>
<dbReference type="PROSITE" id="PS51353">
    <property type="entry name" value="ARSC"/>
    <property type="match status" value="1"/>
</dbReference>
<evidence type="ECO:0000256" key="4">
    <source>
        <dbReference type="ARBA" id="ARBA00023239"/>
    </source>
</evidence>
<sequence length="298" mass="31774">MEIWINPACSKCRSALSLLDAEGAGYTVRHYLEDPPGAEEFSEVLRRLGLEPWDVARLGEPVAAELGMESWPRDRPSRERWIEAMAAHPILIQRPIITADDGTAVVARSPEAVRSVLPAVPPACGESHTRLAVVSKTKSKGGQGTPATVALTQAKAEFTLHPYDHDPNAQAYGEEAADALGLPYERIFKTLVAETEAGLAVAVVPVAGKLDLKAFAAALKGKRAAMADAAKVERVTGYVVGGISPIGQRKRLPTVVDESALGFETIYFSAGRRGLQIETAPGNLIRIVQAVTAPIAKL</sequence>
<comment type="similarity">
    <text evidence="2">Belongs to the prolyl-tRNA editing family. YbaK/EbsC subfamily.</text>
</comment>
<dbReference type="CDD" id="cd03034">
    <property type="entry name" value="ArsC_ArsC"/>
    <property type="match status" value="1"/>
</dbReference>
<dbReference type="Proteomes" id="UP000653480">
    <property type="component" value="Unassembled WGS sequence"/>
</dbReference>
<name>A0A8H9H120_9ACTN</name>
<dbReference type="GO" id="GO:0002161">
    <property type="term" value="F:aminoacyl-tRNA deacylase activity"/>
    <property type="evidence" value="ECO:0007669"/>
    <property type="project" value="InterPro"/>
</dbReference>
<dbReference type="Gene3D" id="3.90.960.10">
    <property type="entry name" value="YbaK/aminoacyl-tRNA synthetase-associated domain"/>
    <property type="match status" value="1"/>
</dbReference>
<evidence type="ECO:0000256" key="5">
    <source>
        <dbReference type="PROSITE-ProRule" id="PRU01282"/>
    </source>
</evidence>
<organism evidence="7 8">
    <name type="scientific">Microbispora bryophytorum</name>
    <dbReference type="NCBI Taxonomy" id="1460882"/>
    <lineage>
        <taxon>Bacteria</taxon>
        <taxon>Bacillati</taxon>
        <taxon>Actinomycetota</taxon>
        <taxon>Actinomycetes</taxon>
        <taxon>Streptosporangiales</taxon>
        <taxon>Streptosporangiaceae</taxon>
        <taxon>Microbispora</taxon>
    </lineage>
</organism>